<evidence type="ECO:0000313" key="1">
    <source>
        <dbReference type="EMBL" id="USW55858.1"/>
    </source>
</evidence>
<dbReference type="EMBL" id="CP099425">
    <property type="protein sequence ID" value="USW55858.1"/>
    <property type="molecule type" value="Genomic_DNA"/>
</dbReference>
<protein>
    <submittedName>
        <fullName evidence="1">Uncharacterized protein</fullName>
    </submittedName>
</protein>
<reference evidence="1" key="1">
    <citation type="submission" date="2022-06" db="EMBL/GenBank/DDBJ databases">
        <title>Complete genome sequences of two strains of the flax pathogen Septoria linicola.</title>
        <authorList>
            <person name="Lapalu N."/>
            <person name="Simon A."/>
            <person name="Demenou B."/>
            <person name="Paumier D."/>
            <person name="Guillot M.-P."/>
            <person name="Gout L."/>
            <person name="Valade R."/>
        </authorList>
    </citation>
    <scope>NUCLEOTIDE SEQUENCE</scope>
    <source>
        <strain evidence="1">SE15195</strain>
    </source>
</reference>
<gene>
    <name evidence="1" type="ORF">Slin15195_G091770</name>
</gene>
<organism evidence="1 2">
    <name type="scientific">Septoria linicola</name>
    <dbReference type="NCBI Taxonomy" id="215465"/>
    <lineage>
        <taxon>Eukaryota</taxon>
        <taxon>Fungi</taxon>
        <taxon>Dikarya</taxon>
        <taxon>Ascomycota</taxon>
        <taxon>Pezizomycotina</taxon>
        <taxon>Dothideomycetes</taxon>
        <taxon>Dothideomycetidae</taxon>
        <taxon>Mycosphaerellales</taxon>
        <taxon>Mycosphaerellaceae</taxon>
        <taxon>Septoria</taxon>
    </lineage>
</organism>
<evidence type="ECO:0000313" key="2">
    <source>
        <dbReference type="Proteomes" id="UP001056384"/>
    </source>
</evidence>
<dbReference type="Proteomes" id="UP001056384">
    <property type="component" value="Chromosome 8"/>
</dbReference>
<sequence length="144" mass="16668">MFLDTHLGVIYFPGSPSAAPQILNCSFNHLFAPVQDDPYSYAPASEAVWRGAGGAGHCCWAIEDFFELLKFRFFELEYIPLSRQIVEERRGMDSDEDDVVVAEKVREIYGEYGWPDLEAFRKEECLSAVERWVEESYPDRFFAY</sequence>
<keyword evidence="2" id="KW-1185">Reference proteome</keyword>
<dbReference type="AlphaFoldDB" id="A0A9Q9B1I1"/>
<proteinExistence type="predicted"/>
<accession>A0A9Q9B1I1</accession>
<name>A0A9Q9B1I1_9PEZI</name>